<protein>
    <recommendedName>
        <fullName evidence="2">N-acetyltransferase domain-containing protein</fullName>
    </recommendedName>
</protein>
<dbReference type="PROSITE" id="PS51186">
    <property type="entry name" value="GNAT"/>
    <property type="match status" value="1"/>
</dbReference>
<sequence>MRIDRLSHANLVDVYNCLEDNRERLASEISESSQYLSEYLKRGWLAYSAYDDNNVPVGMAILTPSNDPLSPVSGEAIYHLHCMNVVKDWKKKGVATGLIQRMVEDVGRLGGKGISVECFGDYWMPKSFFSHIGFEEVERFSNYSIFLKRIDPDVTVTHIELPYRGDLPSKGIQVDIQHWVTCPFILNNYRQGAIMVKRIAPNAVVRERTISTKEDIEHWGGSGFFVNGENVSPGPVTEEDLRKAIQRSRKD</sequence>
<dbReference type="Gene3D" id="3.40.630.30">
    <property type="match status" value="1"/>
</dbReference>
<evidence type="ECO:0000259" key="2">
    <source>
        <dbReference type="PROSITE" id="PS51186"/>
    </source>
</evidence>
<reference evidence="3 4" key="1">
    <citation type="journal article" date="2015" name="Microbiome">
        <title>Genomic resolution of linkages in carbon, nitrogen, and sulfur cycling among widespread estuary sediment bacteria.</title>
        <authorList>
            <person name="Baker B.J."/>
            <person name="Lazar C.S."/>
            <person name="Teske A.P."/>
            <person name="Dick G.J."/>
        </authorList>
    </citation>
    <scope>NUCLEOTIDE SEQUENCE [LARGE SCALE GENOMIC DNA]</scope>
    <source>
        <strain evidence="3">DG_26</strain>
    </source>
</reference>
<evidence type="ECO:0000313" key="3">
    <source>
        <dbReference type="EMBL" id="KPJ48500.1"/>
    </source>
</evidence>
<dbReference type="EMBL" id="LIZT01000114">
    <property type="protein sequence ID" value="KPJ48500.1"/>
    <property type="molecule type" value="Genomic_DNA"/>
</dbReference>
<proteinExistence type="predicted"/>
<dbReference type="SUPFAM" id="SSF55729">
    <property type="entry name" value="Acyl-CoA N-acyltransferases (Nat)"/>
    <property type="match status" value="1"/>
</dbReference>
<gene>
    <name evidence="3" type="ORF">AMJ40_07375</name>
</gene>
<feature type="region of interest" description="Disordered" evidence="1">
    <location>
        <begin position="230"/>
        <end position="251"/>
    </location>
</feature>
<evidence type="ECO:0000313" key="4">
    <source>
        <dbReference type="Proteomes" id="UP000051124"/>
    </source>
</evidence>
<dbReference type="Pfam" id="PF00583">
    <property type="entry name" value="Acetyltransf_1"/>
    <property type="match status" value="1"/>
</dbReference>
<feature type="domain" description="N-acetyltransferase" evidence="2">
    <location>
        <begin position="1"/>
        <end position="153"/>
    </location>
</feature>
<name>A0A0S7WEC5_UNCT6</name>
<dbReference type="Proteomes" id="UP000051124">
    <property type="component" value="Unassembled WGS sequence"/>
</dbReference>
<dbReference type="InterPro" id="IPR000182">
    <property type="entry name" value="GNAT_dom"/>
</dbReference>
<dbReference type="InterPro" id="IPR016181">
    <property type="entry name" value="Acyl_CoA_acyltransferase"/>
</dbReference>
<dbReference type="AlphaFoldDB" id="A0A0S7WEC5"/>
<evidence type="ECO:0000256" key="1">
    <source>
        <dbReference type="SAM" id="MobiDB-lite"/>
    </source>
</evidence>
<accession>A0A0S7WEC5</accession>
<organism evidence="3 4">
    <name type="scientific">candidate division TA06 bacterium DG_26</name>
    <dbReference type="NCBI Taxonomy" id="1703771"/>
    <lineage>
        <taxon>Bacteria</taxon>
        <taxon>Bacteria division TA06</taxon>
    </lineage>
</organism>
<dbReference type="CDD" id="cd04301">
    <property type="entry name" value="NAT_SF"/>
    <property type="match status" value="1"/>
</dbReference>
<comment type="caution">
    <text evidence="3">The sequence shown here is derived from an EMBL/GenBank/DDBJ whole genome shotgun (WGS) entry which is preliminary data.</text>
</comment>
<dbReference type="GO" id="GO:0016747">
    <property type="term" value="F:acyltransferase activity, transferring groups other than amino-acyl groups"/>
    <property type="evidence" value="ECO:0007669"/>
    <property type="project" value="InterPro"/>
</dbReference>